<reference evidence="3 4" key="1">
    <citation type="journal article" date="2019" name="Sci. Rep.">
        <title>Orb-weaving spider Araneus ventricosus genome elucidates the spidroin gene catalogue.</title>
        <authorList>
            <person name="Kono N."/>
            <person name="Nakamura H."/>
            <person name="Ohtoshi R."/>
            <person name="Moran D.A.P."/>
            <person name="Shinohara A."/>
            <person name="Yoshida Y."/>
            <person name="Fujiwara M."/>
            <person name="Mori M."/>
            <person name="Tomita M."/>
            <person name="Arakawa K."/>
        </authorList>
    </citation>
    <scope>NUCLEOTIDE SEQUENCE [LARGE SCALE GENOMIC DNA]</scope>
</reference>
<dbReference type="GO" id="GO:0003677">
    <property type="term" value="F:DNA binding"/>
    <property type="evidence" value="ECO:0007669"/>
    <property type="project" value="InterPro"/>
</dbReference>
<sequence>MESSAVDKAKEKSEKAKVRRWILKAVEDVKDKKGATVHNIQNFLDSKQDEIANRQEWKLILKKLLDSGHLTMKDGRRYAINKSRKTSGKEKKKSTPNKAAKKVTKKPKVSVKKT</sequence>
<feature type="region of interest" description="Disordered" evidence="1">
    <location>
        <begin position="75"/>
        <end position="114"/>
    </location>
</feature>
<comment type="caution">
    <text evidence="3">The sequence shown here is derived from an EMBL/GenBank/DDBJ whole genome shotgun (WGS) entry which is preliminary data.</text>
</comment>
<evidence type="ECO:0000259" key="2">
    <source>
        <dbReference type="PROSITE" id="PS51504"/>
    </source>
</evidence>
<evidence type="ECO:0000256" key="1">
    <source>
        <dbReference type="SAM" id="MobiDB-lite"/>
    </source>
</evidence>
<keyword evidence="4" id="KW-1185">Reference proteome</keyword>
<proteinExistence type="predicted"/>
<name>A0A4Y2DGC6_ARAVE</name>
<dbReference type="InterPro" id="IPR036390">
    <property type="entry name" value="WH_DNA-bd_sf"/>
</dbReference>
<dbReference type="Pfam" id="PF00538">
    <property type="entry name" value="Linker_histone"/>
    <property type="match status" value="1"/>
</dbReference>
<dbReference type="GO" id="GO:0006334">
    <property type="term" value="P:nucleosome assembly"/>
    <property type="evidence" value="ECO:0007669"/>
    <property type="project" value="InterPro"/>
</dbReference>
<evidence type="ECO:0000313" key="3">
    <source>
        <dbReference type="EMBL" id="GBM15187.1"/>
    </source>
</evidence>
<dbReference type="Gene3D" id="1.10.10.10">
    <property type="entry name" value="Winged helix-like DNA-binding domain superfamily/Winged helix DNA-binding domain"/>
    <property type="match status" value="1"/>
</dbReference>
<dbReference type="InterPro" id="IPR005818">
    <property type="entry name" value="Histone_H1/H5_H15"/>
</dbReference>
<feature type="compositionally biased region" description="Basic residues" evidence="1">
    <location>
        <begin position="82"/>
        <end position="114"/>
    </location>
</feature>
<dbReference type="InterPro" id="IPR036388">
    <property type="entry name" value="WH-like_DNA-bd_sf"/>
</dbReference>
<protein>
    <recommendedName>
        <fullName evidence="2">H15 domain-containing protein</fullName>
    </recommendedName>
</protein>
<evidence type="ECO:0000313" key="4">
    <source>
        <dbReference type="Proteomes" id="UP000499080"/>
    </source>
</evidence>
<organism evidence="3 4">
    <name type="scientific">Araneus ventricosus</name>
    <name type="common">Orbweaver spider</name>
    <name type="synonym">Epeira ventricosa</name>
    <dbReference type="NCBI Taxonomy" id="182803"/>
    <lineage>
        <taxon>Eukaryota</taxon>
        <taxon>Metazoa</taxon>
        <taxon>Ecdysozoa</taxon>
        <taxon>Arthropoda</taxon>
        <taxon>Chelicerata</taxon>
        <taxon>Arachnida</taxon>
        <taxon>Araneae</taxon>
        <taxon>Araneomorphae</taxon>
        <taxon>Entelegynae</taxon>
        <taxon>Araneoidea</taxon>
        <taxon>Araneidae</taxon>
        <taxon>Araneus</taxon>
    </lineage>
</organism>
<dbReference type="EMBL" id="BGPR01000356">
    <property type="protein sequence ID" value="GBM15187.1"/>
    <property type="molecule type" value="Genomic_DNA"/>
</dbReference>
<dbReference type="Proteomes" id="UP000499080">
    <property type="component" value="Unassembled WGS sequence"/>
</dbReference>
<dbReference type="SUPFAM" id="SSF46785">
    <property type="entry name" value="Winged helix' DNA-binding domain"/>
    <property type="match status" value="1"/>
</dbReference>
<dbReference type="AlphaFoldDB" id="A0A4Y2DGC6"/>
<dbReference type="OrthoDB" id="6434402at2759"/>
<feature type="domain" description="H15" evidence="2">
    <location>
        <begin position="14"/>
        <end position="82"/>
    </location>
</feature>
<dbReference type="GO" id="GO:0000786">
    <property type="term" value="C:nucleosome"/>
    <property type="evidence" value="ECO:0007669"/>
    <property type="project" value="InterPro"/>
</dbReference>
<dbReference type="PROSITE" id="PS51504">
    <property type="entry name" value="H15"/>
    <property type="match status" value="1"/>
</dbReference>
<accession>A0A4Y2DGC6</accession>
<gene>
    <name evidence="3" type="ORF">AVEN_39101_1</name>
</gene>